<dbReference type="Proteomes" id="UP000585474">
    <property type="component" value="Unassembled WGS sequence"/>
</dbReference>
<name>A0A7J0EBW6_9ERIC</name>
<sequence>MRSSFASSLICLQVEPVTDADTKIDEPSNRSIQSDVVPATVADSEIVGPIYWSIQSNSVPLTDTDPELDELSAQSLRSNGIEKTKEVQQPELRKDEGAKLYSLLVVLCFYAEMD</sequence>
<dbReference type="EMBL" id="BJWL01000003">
    <property type="protein sequence ID" value="GFY83915.1"/>
    <property type="molecule type" value="Genomic_DNA"/>
</dbReference>
<reference evidence="1 2" key="1">
    <citation type="submission" date="2019-07" db="EMBL/GenBank/DDBJ databases">
        <title>De Novo Assembly of kiwifruit Actinidia rufa.</title>
        <authorList>
            <person name="Sugita-Konishi S."/>
            <person name="Sato K."/>
            <person name="Mori E."/>
            <person name="Abe Y."/>
            <person name="Kisaki G."/>
            <person name="Hamano K."/>
            <person name="Suezawa K."/>
            <person name="Otani M."/>
            <person name="Fukuda T."/>
            <person name="Manabe T."/>
            <person name="Gomi K."/>
            <person name="Tabuchi M."/>
            <person name="Akimitsu K."/>
            <person name="Kataoka I."/>
        </authorList>
    </citation>
    <scope>NUCLEOTIDE SEQUENCE [LARGE SCALE GENOMIC DNA]</scope>
    <source>
        <strain evidence="2">cv. Fuchu</strain>
    </source>
</reference>
<proteinExistence type="predicted"/>
<comment type="caution">
    <text evidence="1">The sequence shown here is derived from an EMBL/GenBank/DDBJ whole genome shotgun (WGS) entry which is preliminary data.</text>
</comment>
<organism evidence="1 2">
    <name type="scientific">Actinidia rufa</name>
    <dbReference type="NCBI Taxonomy" id="165716"/>
    <lineage>
        <taxon>Eukaryota</taxon>
        <taxon>Viridiplantae</taxon>
        <taxon>Streptophyta</taxon>
        <taxon>Embryophyta</taxon>
        <taxon>Tracheophyta</taxon>
        <taxon>Spermatophyta</taxon>
        <taxon>Magnoliopsida</taxon>
        <taxon>eudicotyledons</taxon>
        <taxon>Gunneridae</taxon>
        <taxon>Pentapetalae</taxon>
        <taxon>asterids</taxon>
        <taxon>Ericales</taxon>
        <taxon>Actinidiaceae</taxon>
        <taxon>Actinidia</taxon>
    </lineage>
</organism>
<protein>
    <submittedName>
        <fullName evidence="1">Uncharacterized protein</fullName>
    </submittedName>
</protein>
<evidence type="ECO:0000313" key="2">
    <source>
        <dbReference type="Proteomes" id="UP000585474"/>
    </source>
</evidence>
<evidence type="ECO:0000313" key="1">
    <source>
        <dbReference type="EMBL" id="GFY83915.1"/>
    </source>
</evidence>
<accession>A0A7J0EBW6</accession>
<gene>
    <name evidence="1" type="ORF">Acr_03g0006890</name>
</gene>
<dbReference type="AlphaFoldDB" id="A0A7J0EBW6"/>
<keyword evidence="2" id="KW-1185">Reference proteome</keyword>